<feature type="coiled-coil region" evidence="1">
    <location>
        <begin position="542"/>
        <end position="569"/>
    </location>
</feature>
<dbReference type="GO" id="GO:0004439">
    <property type="term" value="F:phosphatidylinositol-4,5-bisphosphate 5-phosphatase activity"/>
    <property type="evidence" value="ECO:0007669"/>
    <property type="project" value="TreeGrafter"/>
</dbReference>
<dbReference type="InterPro" id="IPR046985">
    <property type="entry name" value="IP5"/>
</dbReference>
<dbReference type="PANTHER" id="PTHR11200">
    <property type="entry name" value="INOSITOL 5-PHOSPHATASE"/>
    <property type="match status" value="1"/>
</dbReference>
<dbReference type="Pfam" id="PF22669">
    <property type="entry name" value="Exo_endo_phos2"/>
    <property type="match status" value="1"/>
</dbReference>
<dbReference type="InterPro" id="IPR048869">
    <property type="entry name" value="OCRL-1_2_ASH"/>
</dbReference>
<dbReference type="GO" id="GO:0016020">
    <property type="term" value="C:membrane"/>
    <property type="evidence" value="ECO:0007669"/>
    <property type="project" value="TreeGrafter"/>
</dbReference>
<dbReference type="InterPro" id="IPR000300">
    <property type="entry name" value="IPPc"/>
</dbReference>
<dbReference type="InterPro" id="IPR031896">
    <property type="entry name" value="INPP5B_PH_dom"/>
</dbReference>
<gene>
    <name evidence="3" type="ORF">FKW44_018609</name>
</gene>
<organism evidence="3 4">
    <name type="scientific">Caligus rogercresseyi</name>
    <name type="common">Sea louse</name>
    <dbReference type="NCBI Taxonomy" id="217165"/>
    <lineage>
        <taxon>Eukaryota</taxon>
        <taxon>Metazoa</taxon>
        <taxon>Ecdysozoa</taxon>
        <taxon>Arthropoda</taxon>
        <taxon>Crustacea</taxon>
        <taxon>Multicrustacea</taxon>
        <taxon>Hexanauplia</taxon>
        <taxon>Copepoda</taxon>
        <taxon>Siphonostomatoida</taxon>
        <taxon>Caligidae</taxon>
        <taxon>Caligus</taxon>
    </lineage>
</organism>
<feature type="domain" description="Inositol polyphosphate-related phosphatase" evidence="2">
    <location>
        <begin position="248"/>
        <end position="541"/>
    </location>
</feature>
<dbReference type="Pfam" id="PF16776">
    <property type="entry name" value="INPP5B_PH"/>
    <property type="match status" value="1"/>
</dbReference>
<dbReference type="SMART" id="SM00128">
    <property type="entry name" value="IPPc"/>
    <property type="match status" value="1"/>
</dbReference>
<evidence type="ECO:0000313" key="3">
    <source>
        <dbReference type="EMBL" id="QQP38117.1"/>
    </source>
</evidence>
<dbReference type="InterPro" id="IPR036691">
    <property type="entry name" value="Endo/exonu/phosph_ase_sf"/>
</dbReference>
<evidence type="ECO:0000256" key="1">
    <source>
        <dbReference type="SAM" id="Coils"/>
    </source>
</evidence>
<dbReference type="Gene3D" id="1.10.555.10">
    <property type="entry name" value="Rho GTPase activation protein"/>
    <property type="match status" value="1"/>
</dbReference>
<name>A0A7T8GUP1_CALRO</name>
<protein>
    <submittedName>
        <fullName evidence="3">LOC100121409</fullName>
    </submittedName>
</protein>
<dbReference type="AlphaFoldDB" id="A0A7T8GUP1"/>
<proteinExistence type="predicted"/>
<dbReference type="SUPFAM" id="SSF56219">
    <property type="entry name" value="DNase I-like"/>
    <property type="match status" value="1"/>
</dbReference>
<keyword evidence="1" id="KW-0175">Coiled coil</keyword>
<dbReference type="PANTHER" id="PTHR11200:SF300">
    <property type="entry name" value="TYPE II INOSITOL 1,4,5-TRISPHOSPHATE 5-PHOSPHATASE"/>
    <property type="match status" value="1"/>
</dbReference>
<dbReference type="Pfam" id="PF21310">
    <property type="entry name" value="OCRL-like_ASH"/>
    <property type="match status" value="1"/>
</dbReference>
<keyword evidence="4" id="KW-1185">Reference proteome</keyword>
<dbReference type="InterPro" id="IPR008936">
    <property type="entry name" value="Rho_GTPase_activation_prot"/>
</dbReference>
<dbReference type="Gene3D" id="3.60.10.10">
    <property type="entry name" value="Endonuclease/exonuclease/phosphatase"/>
    <property type="match status" value="1"/>
</dbReference>
<reference evidence="4" key="1">
    <citation type="submission" date="2021-01" db="EMBL/GenBank/DDBJ databases">
        <title>Caligus Genome Assembly.</title>
        <authorList>
            <person name="Gallardo-Escarate C."/>
        </authorList>
    </citation>
    <scope>NUCLEOTIDE SEQUENCE [LARGE SCALE GENOMIC DNA]</scope>
</reference>
<dbReference type="EMBL" id="CP045902">
    <property type="protein sequence ID" value="QQP38117.1"/>
    <property type="molecule type" value="Genomic_DNA"/>
</dbReference>
<accession>A0A7T8GUP1</accession>
<evidence type="ECO:0000313" key="4">
    <source>
        <dbReference type="Proteomes" id="UP000595437"/>
    </source>
</evidence>
<dbReference type="Proteomes" id="UP000595437">
    <property type="component" value="Chromosome 13"/>
</dbReference>
<dbReference type="Gene3D" id="2.30.29.110">
    <property type="match status" value="1"/>
</dbReference>
<dbReference type="SUPFAM" id="SSF48350">
    <property type="entry name" value="GTPase activation domain, GAP"/>
    <property type="match status" value="1"/>
</dbReference>
<evidence type="ECO:0000259" key="2">
    <source>
        <dbReference type="SMART" id="SM00128"/>
    </source>
</evidence>
<dbReference type="GO" id="GO:0046856">
    <property type="term" value="P:phosphatidylinositol dephosphorylation"/>
    <property type="evidence" value="ECO:0007669"/>
    <property type="project" value="InterPro"/>
</dbReference>
<sequence>MTTADQLAIIEGWFSGEDEFFSAKVLGDAVLIQDSLKRQRRLLSIVKSGDSSGLFVFESRSYPPEGPSDLCLHTAIPIDSNFRTKNTCVLPSISLRNPFPNFNDADFSKYPLNESILYFFFPSFSCVIDSSEQQKNKDSVVLKISGSEDTRLCFEMQPGYHTESLVAEIFRLTEVNQTTKLLQDTKTKGRIDLPLGGDVFLYVHRLSPELSLNRRDIAMGKTPIDLNTREYIVHYQMASKEDQFTDVREFTVFTGTWNVNDQLPPGEGPLLNWLAGDKEPPTSTPWAFKSWTSPRRPLWAVSESLHPGATYTKLRLIRLVGIMLIVFIKEEHFKYVKNVSADTVGTGIMGKLGNKGGVSVRLEFHNTSICFVNSHLAAFTNQTERRNQDFQSIMDRTSFPLRDPNHNTIKDHEMIYWIGDLNYRINDTDFDSASVKELLKNPEENLRALLDKDQLNQQMSLGRVFNGFTEGEISFVPTYKYDLGTDIWDTSEKARTPSWTDRVLWRGNRISLVRYSSHMVCRVSDHKPVSSVFKAGIKVVDTAKHRRIYEDVMKKLDKLENEYHFESIRFHEPVSKGLVIANTGQVPVQFEFIKKLNDPGGKLDINIEISIDKNTAGPSIWAPRRSMTFLGVPLVPPLTPSYAFQPDSRALNWPYCRLEKNGGSFDPKSINEDFYYVPKELWLLCDIITSRGFRSEQLFLQPGLISEIIELRDWLDRGLPLEAPGVSIHSAAEALLLSWSLFESPSSPITCIPSVWTLPRTTSSASSWLPNYPLPQPLIHYSTSNGVDPNPNRTLCLNSFGIHPELIRKRVAFGET</sequence>
<dbReference type="OrthoDB" id="7862313at2759"/>